<proteinExistence type="predicted"/>
<accession>A0A1J5P7X4</accession>
<evidence type="ECO:0000256" key="1">
    <source>
        <dbReference type="SAM" id="Phobius"/>
    </source>
</evidence>
<name>A0A1J5P7X4_9ZZZZ</name>
<dbReference type="AlphaFoldDB" id="A0A1J5P7X4"/>
<keyword evidence="1" id="KW-0812">Transmembrane</keyword>
<keyword evidence="1" id="KW-1133">Transmembrane helix</keyword>
<protein>
    <submittedName>
        <fullName evidence="2">Uncharacterized protein</fullName>
    </submittedName>
</protein>
<organism evidence="2">
    <name type="scientific">mine drainage metagenome</name>
    <dbReference type="NCBI Taxonomy" id="410659"/>
    <lineage>
        <taxon>unclassified sequences</taxon>
        <taxon>metagenomes</taxon>
        <taxon>ecological metagenomes</taxon>
    </lineage>
</organism>
<keyword evidence="1" id="KW-0472">Membrane</keyword>
<comment type="caution">
    <text evidence="2">The sequence shown here is derived from an EMBL/GenBank/DDBJ whole genome shotgun (WGS) entry which is preliminary data.</text>
</comment>
<feature type="transmembrane region" description="Helical" evidence="1">
    <location>
        <begin position="30"/>
        <end position="49"/>
    </location>
</feature>
<evidence type="ECO:0000313" key="2">
    <source>
        <dbReference type="EMBL" id="OIQ63556.1"/>
    </source>
</evidence>
<sequence>MVDVPFGGAHFMENRKEEGINLTVAHQGQMLILISVLACIFWAAAYYRLKEKQV</sequence>
<reference evidence="2" key="1">
    <citation type="submission" date="2016-10" db="EMBL/GenBank/DDBJ databases">
        <title>Sequence of Gallionella enrichment culture.</title>
        <authorList>
            <person name="Poehlein A."/>
            <person name="Muehling M."/>
            <person name="Daniel R."/>
        </authorList>
    </citation>
    <scope>NUCLEOTIDE SEQUENCE</scope>
</reference>
<dbReference type="EMBL" id="MLJW01008904">
    <property type="protein sequence ID" value="OIQ63556.1"/>
    <property type="molecule type" value="Genomic_DNA"/>
</dbReference>
<gene>
    <name evidence="2" type="ORF">GALL_549020</name>
</gene>